<evidence type="ECO:0000313" key="2">
    <source>
        <dbReference type="EMBL" id="CAY79602.1"/>
    </source>
</evidence>
<dbReference type="EMBL" id="FN393070">
    <property type="protein sequence ID" value="CAY79602.1"/>
    <property type="molecule type" value="Genomic_DNA"/>
</dbReference>
<evidence type="ECO:0000313" key="3">
    <source>
        <dbReference type="Proteomes" id="UP000000286"/>
    </source>
</evidence>
<evidence type="ECO:0000256" key="1">
    <source>
        <dbReference type="SAM" id="Phobius"/>
    </source>
</evidence>
<reference evidence="2 3" key="1">
    <citation type="journal article" date="2009" name="Proc. Natl. Acad. Sci. U.S.A.">
        <title>Eukaryote-to-eukaryote gene transfer events revealed by the genome sequence of the wine yeast Saccharomyces cerevisiae EC1118.</title>
        <authorList>
            <person name="Novo M."/>
            <person name="Bigey F."/>
            <person name="Beyne E."/>
            <person name="Galeote V."/>
            <person name="Gavory F."/>
            <person name="Mallet S."/>
            <person name="Cambot B."/>
            <person name="Legras J.L."/>
            <person name="Wincker P."/>
            <person name="Casaregola S."/>
            <person name="Dequin S."/>
        </authorList>
    </citation>
    <scope>NUCLEOTIDE SEQUENCE [LARGE SCALE GENOMIC DNA]</scope>
    <source>
        <strain evidence="3">Lalvin EC1118 / Prise de mousse</strain>
    </source>
</reference>
<dbReference type="HOGENOM" id="CLU_1416183_0_0_1"/>
<accession>C8Z886</accession>
<sequence>MVTYPVQPWTNFIIVYIYVYVYEWKNLSESRPDCQLAGRTNNRQYMYMYIYIDVQMHYCECELCEDTCLYSSFNSLMENGMSISFSAVFVVVYALPVSLILTGSIDILGLCSSGSREAKSRLSMLSALISPFCRGGFKLGNVVVMSTSDERPFRPKRTSRSAIPRPLTCAASSFALLWHDPPFDFRLLFLLV</sequence>
<proteinExistence type="predicted"/>
<protein>
    <submittedName>
        <fullName evidence="2">EC1118_1G1_1145p</fullName>
    </submittedName>
</protein>
<keyword evidence="1" id="KW-0812">Transmembrane</keyword>
<name>C8Z886_YEAS8</name>
<gene>
    <name evidence="2" type="ORF">EC1118_1G1_1145g</name>
</gene>
<feature type="transmembrane region" description="Helical" evidence="1">
    <location>
        <begin position="83"/>
        <end position="111"/>
    </location>
</feature>
<keyword evidence="1" id="KW-0472">Membrane</keyword>
<dbReference type="AlphaFoldDB" id="C8Z886"/>
<dbReference type="Proteomes" id="UP000000286">
    <property type="component" value="Chromosome VII"/>
</dbReference>
<organism evidence="2 3">
    <name type="scientific">Saccharomyces cerevisiae (strain Lalvin EC1118 / Prise de mousse)</name>
    <name type="common">Baker's yeast</name>
    <dbReference type="NCBI Taxonomy" id="643680"/>
    <lineage>
        <taxon>Eukaryota</taxon>
        <taxon>Fungi</taxon>
        <taxon>Dikarya</taxon>
        <taxon>Ascomycota</taxon>
        <taxon>Saccharomycotina</taxon>
        <taxon>Saccharomycetes</taxon>
        <taxon>Saccharomycetales</taxon>
        <taxon>Saccharomycetaceae</taxon>
        <taxon>Saccharomyces</taxon>
    </lineage>
</organism>
<keyword evidence="1" id="KW-1133">Transmembrane helix</keyword>